<accession>A0ACB8Z4Y7</accession>
<evidence type="ECO:0000313" key="2">
    <source>
        <dbReference type="Proteomes" id="UP001055879"/>
    </source>
</evidence>
<name>A0ACB8Z4Y7_ARCLA</name>
<gene>
    <name evidence="1" type="ORF">L6452_32257</name>
</gene>
<proteinExistence type="predicted"/>
<organism evidence="1 2">
    <name type="scientific">Arctium lappa</name>
    <name type="common">Greater burdock</name>
    <name type="synonym">Lappa major</name>
    <dbReference type="NCBI Taxonomy" id="4217"/>
    <lineage>
        <taxon>Eukaryota</taxon>
        <taxon>Viridiplantae</taxon>
        <taxon>Streptophyta</taxon>
        <taxon>Embryophyta</taxon>
        <taxon>Tracheophyta</taxon>
        <taxon>Spermatophyta</taxon>
        <taxon>Magnoliopsida</taxon>
        <taxon>eudicotyledons</taxon>
        <taxon>Gunneridae</taxon>
        <taxon>Pentapetalae</taxon>
        <taxon>asterids</taxon>
        <taxon>campanulids</taxon>
        <taxon>Asterales</taxon>
        <taxon>Asteraceae</taxon>
        <taxon>Carduoideae</taxon>
        <taxon>Cardueae</taxon>
        <taxon>Arctiinae</taxon>
        <taxon>Arctium</taxon>
    </lineage>
</organism>
<dbReference type="Proteomes" id="UP001055879">
    <property type="component" value="Linkage Group LG11"/>
</dbReference>
<evidence type="ECO:0000313" key="1">
    <source>
        <dbReference type="EMBL" id="KAI3692441.1"/>
    </source>
</evidence>
<protein>
    <submittedName>
        <fullName evidence="1">Uncharacterized protein</fullName>
    </submittedName>
</protein>
<reference evidence="2" key="1">
    <citation type="journal article" date="2022" name="Mol. Ecol. Resour.">
        <title>The genomes of chicory, endive, great burdock and yacon provide insights into Asteraceae palaeo-polyploidization history and plant inulin production.</title>
        <authorList>
            <person name="Fan W."/>
            <person name="Wang S."/>
            <person name="Wang H."/>
            <person name="Wang A."/>
            <person name="Jiang F."/>
            <person name="Liu H."/>
            <person name="Zhao H."/>
            <person name="Xu D."/>
            <person name="Zhang Y."/>
        </authorList>
    </citation>
    <scope>NUCLEOTIDE SEQUENCE [LARGE SCALE GENOMIC DNA]</scope>
    <source>
        <strain evidence="2">cv. Niubang</strain>
    </source>
</reference>
<dbReference type="EMBL" id="CM042057">
    <property type="protein sequence ID" value="KAI3692441.1"/>
    <property type="molecule type" value="Genomic_DNA"/>
</dbReference>
<comment type="caution">
    <text evidence="1">The sequence shown here is derived from an EMBL/GenBank/DDBJ whole genome shotgun (WGS) entry which is preliminary data.</text>
</comment>
<sequence>MSSLEMDASNWGPTPGGNAGGGDSSIESGDWRSKLQADSREMILNNIVGTLKRLVPFSGHEGLQELKKIAMRFEEKIYTAATSQSDYLQKISLKMLTMETGSQNSMPDARQSNSAANSVNPSDPGTMTHNLNQGIDHVVDNALIHPDQFLPLTPNNFHLDIEALKCQHEVVVEILRGHPIYYALTATAEVPRLYLQQFWRSLTHIREEGENRLESRIDGMHIVITRELFRQILRLPTANSVPGRDSFDPPVSEATLCAEIQSLGYSADLPQTSSFNRRHLTPLWYTFFTILNRCLSSITKGIDQCSANLLRLFHGVAFYRHIDYTAILWYELDQKVRDNAGNRRRNFIPFMRFLQLIIRHYMELHPTIARRSTHTDMDTSNWRPTPGGSVVGGDWRSKLQADSRERILNNILLQLELYVGISKILC</sequence>
<reference evidence="1 2" key="2">
    <citation type="journal article" date="2022" name="Mol. Ecol. Resour.">
        <title>The genomes of chicory, endive, great burdock and yacon provide insights into Asteraceae paleo-polyploidization history and plant inulin production.</title>
        <authorList>
            <person name="Fan W."/>
            <person name="Wang S."/>
            <person name="Wang H."/>
            <person name="Wang A."/>
            <person name="Jiang F."/>
            <person name="Liu H."/>
            <person name="Zhao H."/>
            <person name="Xu D."/>
            <person name="Zhang Y."/>
        </authorList>
    </citation>
    <scope>NUCLEOTIDE SEQUENCE [LARGE SCALE GENOMIC DNA]</scope>
    <source>
        <strain evidence="2">cv. Niubang</strain>
    </source>
</reference>
<keyword evidence="2" id="KW-1185">Reference proteome</keyword>